<organism evidence="4 5">
    <name type="scientific">Segatella baroniae F0067</name>
    <dbReference type="NCBI Taxonomy" id="1115809"/>
    <lineage>
        <taxon>Bacteria</taxon>
        <taxon>Pseudomonadati</taxon>
        <taxon>Bacteroidota</taxon>
        <taxon>Bacteroidia</taxon>
        <taxon>Bacteroidales</taxon>
        <taxon>Prevotellaceae</taxon>
        <taxon>Segatella</taxon>
    </lineage>
</organism>
<evidence type="ECO:0000256" key="1">
    <source>
        <dbReference type="ARBA" id="ARBA00022729"/>
    </source>
</evidence>
<comment type="caution">
    <text evidence="4">The sequence shown here is derived from an EMBL/GenBank/DDBJ whole genome shotgun (WGS) entry which is preliminary data.</text>
</comment>
<evidence type="ECO:0000313" key="5">
    <source>
        <dbReference type="Proteomes" id="UP000016648"/>
    </source>
</evidence>
<sequence>MKTFLKDCLLLCLPLCLSVGCTGSDEEKSTPNDDRMQMGITAENFPVIDGSDSTTPLRTMLVCRLFGLDYSWERRPFTPNPNEDLKMVCPRWSDEQGVMRSLLLQKMKTNNTHESFMNLIDNSVELIVTARGISRDEQAYARQKGVELVEKAVAQDALVFLVNPKNVVKTLTKEQVRNIYTGQIVNWKEVGGADAPIQPYVRNANSGSQEKFETMIMTGLQVKNFPEMQVGRTMLSPYQQLKDDVNGIGFTPYYYYHVIVDNHTTRAIGIDGVQPSGETILNHAYPYHTYVYVAVRADLDRQSKAYRLFEYLTSPKGQNIVVESGYQPLPLKTVE</sequence>
<dbReference type="PATRIC" id="fig|1115809.3.peg.2245"/>
<dbReference type="Proteomes" id="UP000016648">
    <property type="component" value="Unassembled WGS sequence"/>
</dbReference>
<feature type="domain" description="PBP" evidence="3">
    <location>
        <begin position="112"/>
        <end position="297"/>
    </location>
</feature>
<dbReference type="RefSeq" id="WP_021590486.1">
    <property type="nucleotide sequence ID" value="NZ_AWEY01000038.1"/>
</dbReference>
<dbReference type="Gene3D" id="3.40.190.10">
    <property type="entry name" value="Periplasmic binding protein-like II"/>
    <property type="match status" value="2"/>
</dbReference>
<evidence type="ECO:0000256" key="2">
    <source>
        <dbReference type="SAM" id="SignalP"/>
    </source>
</evidence>
<dbReference type="AlphaFoldDB" id="U2NK92"/>
<dbReference type="InterPro" id="IPR050811">
    <property type="entry name" value="Phosphate_ABC_transporter"/>
</dbReference>
<dbReference type="SUPFAM" id="SSF53850">
    <property type="entry name" value="Periplasmic binding protein-like II"/>
    <property type="match status" value="1"/>
</dbReference>
<feature type="chain" id="PRO_5004631853" evidence="2">
    <location>
        <begin position="24"/>
        <end position="335"/>
    </location>
</feature>
<dbReference type="InterPro" id="IPR024370">
    <property type="entry name" value="PBP_domain"/>
</dbReference>
<proteinExistence type="predicted"/>
<dbReference type="PANTHER" id="PTHR30570:SF1">
    <property type="entry name" value="PHOSPHATE-BINDING PROTEIN PSTS"/>
    <property type="match status" value="1"/>
</dbReference>
<reference evidence="4 5" key="1">
    <citation type="submission" date="2013-08" db="EMBL/GenBank/DDBJ databases">
        <authorList>
            <person name="Durkin A.S."/>
            <person name="Haft D.R."/>
            <person name="McCorrison J."/>
            <person name="Torralba M."/>
            <person name="Gillis M."/>
            <person name="Haft D.H."/>
            <person name="Methe B."/>
            <person name="Sutton G."/>
            <person name="Nelson K.E."/>
        </authorList>
    </citation>
    <scope>NUCLEOTIDE SEQUENCE [LARGE SCALE GENOMIC DNA]</scope>
    <source>
        <strain evidence="4 5">F0067</strain>
    </source>
</reference>
<dbReference type="EMBL" id="AWEY01000038">
    <property type="protein sequence ID" value="ERK38495.1"/>
    <property type="molecule type" value="Genomic_DNA"/>
</dbReference>
<keyword evidence="1 2" id="KW-0732">Signal</keyword>
<dbReference type="PROSITE" id="PS51257">
    <property type="entry name" value="PROKAR_LIPOPROTEIN"/>
    <property type="match status" value="1"/>
</dbReference>
<feature type="signal peptide" evidence="2">
    <location>
        <begin position="1"/>
        <end position="23"/>
    </location>
</feature>
<accession>U2NK92</accession>
<evidence type="ECO:0000313" key="4">
    <source>
        <dbReference type="EMBL" id="ERK38495.1"/>
    </source>
</evidence>
<gene>
    <name evidence="4" type="ORF">HMPREF9135_1472</name>
</gene>
<dbReference type="PANTHER" id="PTHR30570">
    <property type="entry name" value="PERIPLASMIC PHOSPHATE BINDING COMPONENT OF PHOSPHATE ABC TRANSPORTER"/>
    <property type="match status" value="1"/>
</dbReference>
<keyword evidence="5" id="KW-1185">Reference proteome</keyword>
<evidence type="ECO:0000259" key="3">
    <source>
        <dbReference type="Pfam" id="PF12849"/>
    </source>
</evidence>
<name>U2NK92_9BACT</name>
<protein>
    <submittedName>
        <fullName evidence="4">PBP family protein</fullName>
    </submittedName>
</protein>
<dbReference type="Pfam" id="PF12849">
    <property type="entry name" value="PBP_like_2"/>
    <property type="match status" value="1"/>
</dbReference>